<evidence type="ECO:0000259" key="1">
    <source>
        <dbReference type="Pfam" id="PF12215"/>
    </source>
</evidence>
<dbReference type="PANTHER" id="PTHR12654">
    <property type="entry name" value="BILE ACID BETA-GLUCOSIDASE-RELATED"/>
    <property type="match status" value="1"/>
</dbReference>
<keyword evidence="3" id="KW-1185">Reference proteome</keyword>
<dbReference type="AlphaFoldDB" id="A0A9D5ARE4"/>
<sequence>MPGSSSRLLSEDVASINAFNEQNDMHRLSSRPENTNSLAAPAIMLGCVSQTCNSKSQMSSGSHSSLLGHSWVCRNDNADIHLRSYNDISAKDMWNEVKQHDPFDHLNSAETSWTSEPGSSIGEAIAATVTFSSAWDSPEVKFHGGRVYNRRYTKFYGTKGDAAAEITVLPRKCQCCYEILVLFINCCRNHAAKRNAAVRYRTARNARCSGYHCRIVVLPPKHSFAEPTLKANWKTY</sequence>
<gene>
    <name evidence="2" type="ORF">KIW84_045184</name>
</gene>
<dbReference type="Gramene" id="Psat04G0518400-T1">
    <property type="protein sequence ID" value="KAI5421657.1"/>
    <property type="gene ID" value="KIW84_045184"/>
</dbReference>
<dbReference type="Proteomes" id="UP001058974">
    <property type="component" value="Chromosome 4"/>
</dbReference>
<protein>
    <recommendedName>
        <fullName evidence="1">Glycosyl-hydrolase family 116 N-terminal domain-containing protein</fullName>
    </recommendedName>
</protein>
<feature type="domain" description="Glycosyl-hydrolase family 116 N-terminal" evidence="1">
    <location>
        <begin position="85"/>
        <end position="166"/>
    </location>
</feature>
<reference evidence="2 3" key="1">
    <citation type="journal article" date="2022" name="Nat. Genet.">
        <title>Improved pea reference genome and pan-genome highlight genomic features and evolutionary characteristics.</title>
        <authorList>
            <person name="Yang T."/>
            <person name="Liu R."/>
            <person name="Luo Y."/>
            <person name="Hu S."/>
            <person name="Wang D."/>
            <person name="Wang C."/>
            <person name="Pandey M.K."/>
            <person name="Ge S."/>
            <person name="Xu Q."/>
            <person name="Li N."/>
            <person name="Li G."/>
            <person name="Huang Y."/>
            <person name="Saxena R.K."/>
            <person name="Ji Y."/>
            <person name="Li M."/>
            <person name="Yan X."/>
            <person name="He Y."/>
            <person name="Liu Y."/>
            <person name="Wang X."/>
            <person name="Xiang C."/>
            <person name="Varshney R.K."/>
            <person name="Ding H."/>
            <person name="Gao S."/>
            <person name="Zong X."/>
        </authorList>
    </citation>
    <scope>NUCLEOTIDE SEQUENCE [LARGE SCALE GENOMIC DNA]</scope>
    <source>
        <strain evidence="2 3">cv. Zhongwan 6</strain>
    </source>
</reference>
<evidence type="ECO:0000313" key="2">
    <source>
        <dbReference type="EMBL" id="KAI5421657.1"/>
    </source>
</evidence>
<dbReference type="InterPro" id="IPR024462">
    <property type="entry name" value="GH116_N"/>
</dbReference>
<comment type="caution">
    <text evidence="2">The sequence shown here is derived from an EMBL/GenBank/DDBJ whole genome shotgun (WGS) entry which is preliminary data.</text>
</comment>
<dbReference type="EMBL" id="JAMSHJ010000004">
    <property type="protein sequence ID" value="KAI5421657.1"/>
    <property type="molecule type" value="Genomic_DNA"/>
</dbReference>
<dbReference type="Pfam" id="PF12215">
    <property type="entry name" value="Glyco_hydr_116N"/>
    <property type="match status" value="1"/>
</dbReference>
<dbReference type="PANTHER" id="PTHR12654:SF3">
    <property type="entry name" value="NON-LYSOSOMAL GLUCOSYLCERAMIDASE"/>
    <property type="match status" value="1"/>
</dbReference>
<proteinExistence type="predicted"/>
<accession>A0A9D5ARE4</accession>
<organism evidence="2 3">
    <name type="scientific">Pisum sativum</name>
    <name type="common">Garden pea</name>
    <name type="synonym">Lathyrus oleraceus</name>
    <dbReference type="NCBI Taxonomy" id="3888"/>
    <lineage>
        <taxon>Eukaryota</taxon>
        <taxon>Viridiplantae</taxon>
        <taxon>Streptophyta</taxon>
        <taxon>Embryophyta</taxon>
        <taxon>Tracheophyta</taxon>
        <taxon>Spermatophyta</taxon>
        <taxon>Magnoliopsida</taxon>
        <taxon>eudicotyledons</taxon>
        <taxon>Gunneridae</taxon>
        <taxon>Pentapetalae</taxon>
        <taxon>rosids</taxon>
        <taxon>fabids</taxon>
        <taxon>Fabales</taxon>
        <taxon>Fabaceae</taxon>
        <taxon>Papilionoideae</taxon>
        <taxon>50 kb inversion clade</taxon>
        <taxon>NPAAA clade</taxon>
        <taxon>Hologalegina</taxon>
        <taxon>IRL clade</taxon>
        <taxon>Fabeae</taxon>
        <taxon>Lathyrus</taxon>
    </lineage>
</organism>
<dbReference type="GO" id="GO:0008422">
    <property type="term" value="F:beta-glucosidase activity"/>
    <property type="evidence" value="ECO:0007669"/>
    <property type="project" value="TreeGrafter"/>
</dbReference>
<name>A0A9D5ARE4_PEA</name>
<dbReference type="InterPro" id="IPR052566">
    <property type="entry name" value="Non-lysos_glucosylceramidase"/>
</dbReference>
<evidence type="ECO:0000313" key="3">
    <source>
        <dbReference type="Proteomes" id="UP001058974"/>
    </source>
</evidence>